<dbReference type="PATRIC" id="fig|742737.3.peg.3872"/>
<feature type="signal peptide" evidence="4">
    <location>
        <begin position="1"/>
        <end position="22"/>
    </location>
</feature>
<keyword evidence="3 4" id="KW-0732">Signal</keyword>
<evidence type="ECO:0000256" key="1">
    <source>
        <dbReference type="ARBA" id="ARBA00008520"/>
    </source>
</evidence>
<comment type="caution">
    <text evidence="5">The sequence shown here is derived from an EMBL/GenBank/DDBJ whole genome shotgun (WGS) entry which is preliminary data.</text>
</comment>
<dbReference type="Gene3D" id="3.40.190.10">
    <property type="entry name" value="Periplasmic binding protein-like II"/>
    <property type="match status" value="1"/>
</dbReference>
<dbReference type="SUPFAM" id="SSF53850">
    <property type="entry name" value="Periplasmic binding protein-like II"/>
    <property type="match status" value="1"/>
</dbReference>
<evidence type="ECO:0000313" key="5">
    <source>
        <dbReference type="EMBL" id="EHI58124.1"/>
    </source>
</evidence>
<protein>
    <submittedName>
        <fullName evidence="5">Uncharacterized protein</fullName>
    </submittedName>
</protein>
<keyword evidence="6" id="KW-1185">Reference proteome</keyword>
<dbReference type="OrthoDB" id="383937at2"/>
<dbReference type="EMBL" id="ADLN01000107">
    <property type="protein sequence ID" value="EHI58124.1"/>
    <property type="molecule type" value="Genomic_DNA"/>
</dbReference>
<reference evidence="5 6" key="1">
    <citation type="submission" date="2011-08" db="EMBL/GenBank/DDBJ databases">
        <title>The Genome Sequence of Clostridium hathewayi WAL-18680.</title>
        <authorList>
            <consortium name="The Broad Institute Genome Sequencing Platform"/>
            <person name="Earl A."/>
            <person name="Ward D."/>
            <person name="Feldgarden M."/>
            <person name="Gevers D."/>
            <person name="Finegold S.M."/>
            <person name="Summanen P.H."/>
            <person name="Molitoris D.R."/>
            <person name="Song M."/>
            <person name="Daigneault M."/>
            <person name="Allen-Vercoe E."/>
            <person name="Young S.K."/>
            <person name="Zeng Q."/>
            <person name="Gargeya S."/>
            <person name="Fitzgerald M."/>
            <person name="Haas B."/>
            <person name="Abouelleil A."/>
            <person name="Alvarado L."/>
            <person name="Arachchi H.M."/>
            <person name="Berlin A."/>
            <person name="Brown A."/>
            <person name="Chapman S.B."/>
            <person name="Chen Z."/>
            <person name="Dunbar C."/>
            <person name="Freedman E."/>
            <person name="Gearin G."/>
            <person name="Gellesch M."/>
            <person name="Goldberg J."/>
            <person name="Griggs A."/>
            <person name="Gujja S."/>
            <person name="Heiman D."/>
            <person name="Howarth C."/>
            <person name="Larson L."/>
            <person name="Lui A."/>
            <person name="MacDonald P.J.P."/>
            <person name="Montmayeur A."/>
            <person name="Murphy C."/>
            <person name="Neiman D."/>
            <person name="Pearson M."/>
            <person name="Priest M."/>
            <person name="Roberts A."/>
            <person name="Saif S."/>
            <person name="Shea T."/>
            <person name="Shenoy N."/>
            <person name="Sisk P."/>
            <person name="Stolte C."/>
            <person name="Sykes S."/>
            <person name="Wortman J."/>
            <person name="Nusbaum C."/>
            <person name="Birren B."/>
        </authorList>
    </citation>
    <scope>NUCLEOTIDE SEQUENCE [LARGE SCALE GENOMIC DNA]</scope>
    <source>
        <strain evidence="5 6">WAL-18680</strain>
    </source>
</reference>
<dbReference type="GO" id="GO:0042956">
    <property type="term" value="P:maltodextrin transmembrane transport"/>
    <property type="evidence" value="ECO:0007669"/>
    <property type="project" value="TreeGrafter"/>
</dbReference>
<evidence type="ECO:0000256" key="4">
    <source>
        <dbReference type="SAM" id="SignalP"/>
    </source>
</evidence>
<feature type="chain" id="PRO_5038936365" evidence="4">
    <location>
        <begin position="23"/>
        <end position="426"/>
    </location>
</feature>
<evidence type="ECO:0000256" key="3">
    <source>
        <dbReference type="ARBA" id="ARBA00022729"/>
    </source>
</evidence>
<dbReference type="HOGENOM" id="CLU_031285_10_5_9"/>
<proteinExistence type="inferred from homology"/>
<comment type="similarity">
    <text evidence="1">Belongs to the bacterial solute-binding protein 1 family.</text>
</comment>
<evidence type="ECO:0000313" key="6">
    <source>
        <dbReference type="Proteomes" id="UP000005384"/>
    </source>
</evidence>
<accession>G5IK60</accession>
<dbReference type="GO" id="GO:0015768">
    <property type="term" value="P:maltose transport"/>
    <property type="evidence" value="ECO:0007669"/>
    <property type="project" value="TreeGrafter"/>
</dbReference>
<name>G5IK60_9FIRM</name>
<dbReference type="GO" id="GO:1901982">
    <property type="term" value="F:maltose binding"/>
    <property type="evidence" value="ECO:0007669"/>
    <property type="project" value="TreeGrafter"/>
</dbReference>
<dbReference type="Proteomes" id="UP000005384">
    <property type="component" value="Unassembled WGS sequence"/>
</dbReference>
<dbReference type="InterPro" id="IPR006059">
    <property type="entry name" value="SBP"/>
</dbReference>
<dbReference type="GO" id="GO:0055052">
    <property type="term" value="C:ATP-binding cassette (ABC) transporter complex, substrate-binding subunit-containing"/>
    <property type="evidence" value="ECO:0007669"/>
    <property type="project" value="TreeGrafter"/>
</dbReference>
<dbReference type="CDD" id="cd13585">
    <property type="entry name" value="PBP2_TMBP_like"/>
    <property type="match status" value="1"/>
</dbReference>
<dbReference type="PANTHER" id="PTHR30061:SF50">
    <property type="entry name" value="MALTOSE_MALTODEXTRIN-BINDING PERIPLASMIC PROTEIN"/>
    <property type="match status" value="1"/>
</dbReference>
<keyword evidence="2" id="KW-0813">Transport</keyword>
<dbReference type="Pfam" id="PF13416">
    <property type="entry name" value="SBP_bac_8"/>
    <property type="match status" value="1"/>
</dbReference>
<dbReference type="PROSITE" id="PS51257">
    <property type="entry name" value="PROKAR_LIPOPROTEIN"/>
    <property type="match status" value="1"/>
</dbReference>
<organism evidence="5 6">
    <name type="scientific">Hungatella hathewayi WAL-18680</name>
    <dbReference type="NCBI Taxonomy" id="742737"/>
    <lineage>
        <taxon>Bacteria</taxon>
        <taxon>Bacillati</taxon>
        <taxon>Bacillota</taxon>
        <taxon>Clostridia</taxon>
        <taxon>Lachnospirales</taxon>
        <taxon>Lachnospiraceae</taxon>
        <taxon>Hungatella</taxon>
    </lineage>
</organism>
<dbReference type="PANTHER" id="PTHR30061">
    <property type="entry name" value="MALTOSE-BINDING PERIPLASMIC PROTEIN"/>
    <property type="match status" value="1"/>
</dbReference>
<gene>
    <name evidence="5" type="ORF">HMPREF9473_03888</name>
</gene>
<evidence type="ECO:0000256" key="2">
    <source>
        <dbReference type="ARBA" id="ARBA00022448"/>
    </source>
</evidence>
<dbReference type="RefSeq" id="WP_006781879.1">
    <property type="nucleotide sequence ID" value="NZ_CP040506.1"/>
</dbReference>
<dbReference type="AlphaFoldDB" id="G5IK60"/>
<sequence>MKKQKLISVLLTASMVAGISLTGCGNKAENTADTTAAKEAAGASADTKADNGETVTVTLGYWGDSGETEAYEKSLEGIEAAIPGVKVELAHYAGTADFWDSLPGQIAAGTAPDIIVPSNEGHLGYITEGLFLPLNDYGFDLSGFDENAVEAWTWEGKLYAIPATAAPGLFIINKDMWDEAGLGEMPKTWDEVYEAAKVLTKDDVAGLCIDFSQGYHPTQYMNSFGGGWKNGDEINSKANVDAFDYIFKMYEEGLAVNPKDVGLSWDGEVFAGGKCAMTTGGTWYIGMMKEAAPDINYEVVPMPGGNGNHGCTLHSQGFAVLSSSKNPEKAAQAAYYLCNENAQRLTAEIVGNMPSLLSLRDWYFEENPKIAPAKESLEWATSFGYPANAQEFQTDLVRAFEEVEYAGKEADSKGILDNLAAKYGNQ</sequence>